<dbReference type="Pfam" id="PF23368">
    <property type="entry name" value="DUF7092"/>
    <property type="match status" value="1"/>
</dbReference>
<keyword evidence="11" id="KW-1185">Reference proteome</keyword>
<evidence type="ECO:0000259" key="8">
    <source>
        <dbReference type="Pfam" id="PF01435"/>
    </source>
</evidence>
<dbReference type="InterPro" id="IPR055518">
    <property type="entry name" value="DUF7092"/>
</dbReference>
<keyword evidence="2" id="KW-0479">Metal-binding</keyword>
<evidence type="ECO:0000256" key="7">
    <source>
        <dbReference type="SAM" id="Phobius"/>
    </source>
</evidence>
<dbReference type="STRING" id="1208324.P73_0632"/>
<evidence type="ECO:0000313" key="10">
    <source>
        <dbReference type="EMBL" id="AJE45347.1"/>
    </source>
</evidence>
<keyword evidence="7" id="KW-1133">Transmembrane helix</keyword>
<accession>A0A0B5DYQ4</accession>
<evidence type="ECO:0000256" key="5">
    <source>
        <dbReference type="ARBA" id="ARBA00023049"/>
    </source>
</evidence>
<feature type="transmembrane region" description="Helical" evidence="7">
    <location>
        <begin position="119"/>
        <end position="142"/>
    </location>
</feature>
<dbReference type="RefSeq" id="WP_052453016.1">
    <property type="nucleotide sequence ID" value="NZ_CP004393.1"/>
</dbReference>
<dbReference type="GO" id="GO:0046872">
    <property type="term" value="F:metal ion binding"/>
    <property type="evidence" value="ECO:0007669"/>
    <property type="project" value="UniProtKB-KW"/>
</dbReference>
<keyword evidence="5 6" id="KW-0482">Metalloprotease</keyword>
<dbReference type="InterPro" id="IPR051156">
    <property type="entry name" value="Mito/Outer_Membr_Metalloprot"/>
</dbReference>
<evidence type="ECO:0000256" key="2">
    <source>
        <dbReference type="ARBA" id="ARBA00022723"/>
    </source>
</evidence>
<organism evidence="10 11">
    <name type="scientific">Celeribacter indicus</name>
    <dbReference type="NCBI Taxonomy" id="1208324"/>
    <lineage>
        <taxon>Bacteria</taxon>
        <taxon>Pseudomonadati</taxon>
        <taxon>Pseudomonadota</taxon>
        <taxon>Alphaproteobacteria</taxon>
        <taxon>Rhodobacterales</taxon>
        <taxon>Roseobacteraceae</taxon>
        <taxon>Celeribacter</taxon>
    </lineage>
</organism>
<keyword evidence="4 6" id="KW-0862">Zinc</keyword>
<keyword evidence="7" id="KW-0472">Membrane</keyword>
<evidence type="ECO:0000256" key="4">
    <source>
        <dbReference type="ARBA" id="ARBA00022833"/>
    </source>
</evidence>
<dbReference type="PANTHER" id="PTHR22726">
    <property type="entry name" value="METALLOENDOPEPTIDASE OMA1"/>
    <property type="match status" value="1"/>
</dbReference>
<dbReference type="KEGG" id="cid:P73_0632"/>
<comment type="cofactor">
    <cofactor evidence="6">
        <name>Zn(2+)</name>
        <dbReference type="ChEBI" id="CHEBI:29105"/>
    </cofactor>
    <text evidence="6">Binds 1 zinc ion per subunit.</text>
</comment>
<sequence>MTSGPWAPTPEGVPCDFVDGRTAERHTVYVQFDTAEDRLSLRCRGDGPEGNPRNWPLPHLRRVEGQSRLERRRQRFGVLTNVLTPEARLYVEDPALLSRIEAAAPDLGRRAPVSGRGRLAALMAGAVASVGLIVLVLIPAIAGQLAALLPVEGERALGDRTYDQIRAAFSEDVLPIRECTAPPGLAALDRMERKLIAASTLSPDAVTLTVLDLDMVNAFALPGGRIVVMRGLIDAAEAPEEVAAVIAHEMGHVAHRDPTRHALRAVGTFGVLSLVFGDFAGGTLVLMTANQLVNARYSQEAESAADAYAHEILPRAEISPGALAPLFERLQAEQGEAGSLSSHLASHPQLGDRVARARAAAEGYTGPGVPVLVPADWQRLRGICE</sequence>
<comment type="similarity">
    <text evidence="6">Belongs to the peptidase M48 family.</text>
</comment>
<protein>
    <submittedName>
        <fullName evidence="10">Uncharacterized protein</fullName>
    </submittedName>
</protein>
<dbReference type="GO" id="GO:0051603">
    <property type="term" value="P:proteolysis involved in protein catabolic process"/>
    <property type="evidence" value="ECO:0007669"/>
    <property type="project" value="TreeGrafter"/>
</dbReference>
<dbReference type="OrthoDB" id="9810445at2"/>
<dbReference type="Pfam" id="PF01435">
    <property type="entry name" value="Peptidase_M48"/>
    <property type="match status" value="1"/>
</dbReference>
<dbReference type="EMBL" id="CP004393">
    <property type="protein sequence ID" value="AJE45347.1"/>
    <property type="molecule type" value="Genomic_DNA"/>
</dbReference>
<dbReference type="InterPro" id="IPR001915">
    <property type="entry name" value="Peptidase_M48"/>
</dbReference>
<evidence type="ECO:0000259" key="9">
    <source>
        <dbReference type="Pfam" id="PF23368"/>
    </source>
</evidence>
<dbReference type="Proteomes" id="UP000031521">
    <property type="component" value="Chromosome"/>
</dbReference>
<dbReference type="AlphaFoldDB" id="A0A0B5DYQ4"/>
<dbReference type="MEROPS" id="M48.019"/>
<proteinExistence type="inferred from homology"/>
<feature type="domain" description="DUF7092" evidence="9">
    <location>
        <begin position="14"/>
        <end position="103"/>
    </location>
</feature>
<dbReference type="Gene3D" id="3.30.2010.10">
    <property type="entry name" value="Metalloproteases ('zincins'), catalytic domain"/>
    <property type="match status" value="1"/>
</dbReference>
<dbReference type="GO" id="GO:0016020">
    <property type="term" value="C:membrane"/>
    <property type="evidence" value="ECO:0007669"/>
    <property type="project" value="TreeGrafter"/>
</dbReference>
<reference evidence="10 11" key="1">
    <citation type="journal article" date="2014" name="Int. J. Syst. Evol. Microbiol.">
        <title>Celeribacter indicus sp. nov., a polycyclic aromatic hydrocarbon-degrading bacterium from deep-sea sediment and reclassification of Huaishuia halophila as Celeribacter halophilus comb. nov.</title>
        <authorList>
            <person name="Lai Q."/>
            <person name="Cao J."/>
            <person name="Yuan J."/>
            <person name="Li F."/>
            <person name="Shao Z."/>
        </authorList>
    </citation>
    <scope>NUCLEOTIDE SEQUENCE [LARGE SCALE GENOMIC DNA]</scope>
    <source>
        <strain evidence="10">P73</strain>
    </source>
</reference>
<feature type="domain" description="Peptidase M48" evidence="8">
    <location>
        <begin position="188"/>
        <end position="359"/>
    </location>
</feature>
<evidence type="ECO:0000256" key="1">
    <source>
        <dbReference type="ARBA" id="ARBA00022670"/>
    </source>
</evidence>
<keyword evidence="7" id="KW-0812">Transmembrane</keyword>
<dbReference type="GO" id="GO:0004222">
    <property type="term" value="F:metalloendopeptidase activity"/>
    <property type="evidence" value="ECO:0007669"/>
    <property type="project" value="InterPro"/>
</dbReference>
<dbReference type="HOGENOM" id="CLU_029002_0_0_5"/>
<dbReference type="PANTHER" id="PTHR22726:SF1">
    <property type="entry name" value="METALLOENDOPEPTIDASE OMA1, MITOCHONDRIAL"/>
    <property type="match status" value="1"/>
</dbReference>
<gene>
    <name evidence="10" type="ORF">P73_0632</name>
</gene>
<evidence type="ECO:0000256" key="3">
    <source>
        <dbReference type="ARBA" id="ARBA00022801"/>
    </source>
</evidence>
<keyword evidence="1 6" id="KW-0645">Protease</keyword>
<name>A0A0B5DYQ4_9RHOB</name>
<dbReference type="CDD" id="cd07332">
    <property type="entry name" value="M48C_Oma1_like"/>
    <property type="match status" value="1"/>
</dbReference>
<evidence type="ECO:0000256" key="6">
    <source>
        <dbReference type="RuleBase" id="RU003983"/>
    </source>
</evidence>
<keyword evidence="3 6" id="KW-0378">Hydrolase</keyword>
<evidence type="ECO:0000313" key="11">
    <source>
        <dbReference type="Proteomes" id="UP000031521"/>
    </source>
</evidence>